<gene>
    <name evidence="2" type="ORF">ACFFVD_02885</name>
</gene>
<name>A0ABV5JNN5_9ACTN</name>
<reference evidence="2 3" key="1">
    <citation type="submission" date="2024-09" db="EMBL/GenBank/DDBJ databases">
        <authorList>
            <person name="Sun Q."/>
            <person name="Mori K."/>
        </authorList>
    </citation>
    <scope>NUCLEOTIDE SEQUENCE [LARGE SCALE GENOMIC DNA]</scope>
    <source>
        <strain evidence="2 3">CCM 7659</strain>
    </source>
</reference>
<evidence type="ECO:0000313" key="2">
    <source>
        <dbReference type="EMBL" id="MFB9258738.1"/>
    </source>
</evidence>
<dbReference type="PANTHER" id="PTHR36151">
    <property type="entry name" value="BLR2777 PROTEIN"/>
    <property type="match status" value="1"/>
</dbReference>
<sequence length="284" mass="32642">MLAELHRNPAPPVARPNPPQLADAIDSLGLASGPANVIMQLAWPEVGWGVRESRADTGNVYKRPFKRARTTFQYLAVATIGTDEDKRLYREAVDRVHKLVHSTPQSRVKYSAMDPKLQMWVAACLYIGFEDVFEWLHGPMTEADRDAFYASAPTLGTTLQVRPEQWPATRAEFDDYWRDGLTRIRFDGPVAEHLVGITELKMLPQPANLLFGRVSKWMTTGFLHREFRDELGLPWNPRDQRRFEKFLAVTARLNGMLPESVRTLTYRLLIVELRWRMRTGRPLV</sequence>
<keyword evidence="3" id="KW-1185">Reference proteome</keyword>
<accession>A0ABV5JNN5</accession>
<protein>
    <submittedName>
        <fullName evidence="2">Oxygenase MpaB family protein</fullName>
        <ecNumber evidence="2">1.-.-.-</ecNumber>
    </submittedName>
</protein>
<dbReference type="PANTHER" id="PTHR36151:SF3">
    <property type="entry name" value="ER-BOUND OXYGENASE MPAB_MPAB'_RUBBER OXYGENASE CATALYTIC DOMAIN-CONTAINING PROTEIN"/>
    <property type="match status" value="1"/>
</dbReference>
<dbReference type="Proteomes" id="UP001589700">
    <property type="component" value="Unassembled WGS sequence"/>
</dbReference>
<dbReference type="EMBL" id="JBHMDY010000002">
    <property type="protein sequence ID" value="MFB9258738.1"/>
    <property type="molecule type" value="Genomic_DNA"/>
</dbReference>
<keyword evidence="2" id="KW-0560">Oxidoreductase</keyword>
<dbReference type="InterPro" id="IPR018713">
    <property type="entry name" value="MPAB/Lcp_cat_dom"/>
</dbReference>
<proteinExistence type="predicted"/>
<evidence type="ECO:0000259" key="1">
    <source>
        <dbReference type="Pfam" id="PF09995"/>
    </source>
</evidence>
<comment type="caution">
    <text evidence="2">The sequence shown here is derived from an EMBL/GenBank/DDBJ whole genome shotgun (WGS) entry which is preliminary data.</text>
</comment>
<dbReference type="Pfam" id="PF09995">
    <property type="entry name" value="MPAB_Lcp_cat"/>
    <property type="match status" value="1"/>
</dbReference>
<dbReference type="EC" id="1.-.-.-" evidence="2"/>
<dbReference type="RefSeq" id="WP_182633394.1">
    <property type="nucleotide sequence ID" value="NZ_JAALDM010000282.1"/>
</dbReference>
<evidence type="ECO:0000313" key="3">
    <source>
        <dbReference type="Proteomes" id="UP001589700"/>
    </source>
</evidence>
<dbReference type="GO" id="GO:0016491">
    <property type="term" value="F:oxidoreductase activity"/>
    <property type="evidence" value="ECO:0007669"/>
    <property type="project" value="UniProtKB-KW"/>
</dbReference>
<organism evidence="2 3">
    <name type="scientific">Dietzia aerolata</name>
    <dbReference type="NCBI Taxonomy" id="595984"/>
    <lineage>
        <taxon>Bacteria</taxon>
        <taxon>Bacillati</taxon>
        <taxon>Actinomycetota</taxon>
        <taxon>Actinomycetes</taxon>
        <taxon>Mycobacteriales</taxon>
        <taxon>Dietziaceae</taxon>
        <taxon>Dietzia</taxon>
    </lineage>
</organism>
<feature type="domain" description="ER-bound oxygenase mpaB/mpaB'/Rubber oxygenase catalytic" evidence="1">
    <location>
        <begin position="29"/>
        <end position="251"/>
    </location>
</feature>